<dbReference type="EMBL" id="BONJ01000001">
    <property type="protein sequence ID" value="GIG11719.1"/>
    <property type="molecule type" value="Genomic_DNA"/>
</dbReference>
<sequence length="146" mass="15609">MGGVRLYLPDEEFGRRLGAGTAEISAYIQTLAWVGGQYFGRLGRDFGSLGVLVAVGIKPERHVKLWCEVVGGHIPDDVWSPFVELLDGAGADVRPQVSAPVAFAIEGILGNGPASFPDLPAAWIAAVQEHGQSVPVFDHLFEIVFP</sequence>
<comment type="caution">
    <text evidence="1">The sequence shown here is derived from an EMBL/GenBank/DDBJ whole genome shotgun (WGS) entry which is preliminary data.</text>
</comment>
<organism evidence="1 2">
    <name type="scientific">Catellatospora methionotrophica</name>
    <dbReference type="NCBI Taxonomy" id="121620"/>
    <lineage>
        <taxon>Bacteria</taxon>
        <taxon>Bacillati</taxon>
        <taxon>Actinomycetota</taxon>
        <taxon>Actinomycetes</taxon>
        <taxon>Micromonosporales</taxon>
        <taxon>Micromonosporaceae</taxon>
        <taxon>Catellatospora</taxon>
    </lineage>
</organism>
<protein>
    <submittedName>
        <fullName evidence="1">Uncharacterized protein</fullName>
    </submittedName>
</protein>
<accession>A0A8J3PCK1</accession>
<evidence type="ECO:0000313" key="1">
    <source>
        <dbReference type="EMBL" id="GIG11719.1"/>
    </source>
</evidence>
<reference evidence="1" key="1">
    <citation type="submission" date="2021-01" db="EMBL/GenBank/DDBJ databases">
        <title>Whole genome shotgun sequence of Catellatospora methionotrophica NBRC 14553.</title>
        <authorList>
            <person name="Komaki H."/>
            <person name="Tamura T."/>
        </authorList>
    </citation>
    <scope>NUCLEOTIDE SEQUENCE</scope>
    <source>
        <strain evidence="1">NBRC 14553</strain>
    </source>
</reference>
<dbReference type="Proteomes" id="UP000660339">
    <property type="component" value="Unassembled WGS sequence"/>
</dbReference>
<gene>
    <name evidence="1" type="ORF">Cme02nite_00510</name>
</gene>
<keyword evidence="2" id="KW-1185">Reference proteome</keyword>
<evidence type="ECO:0000313" key="2">
    <source>
        <dbReference type="Proteomes" id="UP000660339"/>
    </source>
</evidence>
<proteinExistence type="predicted"/>
<dbReference type="AlphaFoldDB" id="A0A8J3PCK1"/>
<name>A0A8J3PCK1_9ACTN</name>